<keyword evidence="7" id="KW-0812">Transmembrane</keyword>
<feature type="transmembrane region" description="Helical" evidence="7">
    <location>
        <begin position="118"/>
        <end position="140"/>
    </location>
</feature>
<feature type="non-terminal residue" evidence="8">
    <location>
        <position position="334"/>
    </location>
</feature>
<accession>A0ABN7WH09</accession>
<feature type="non-terminal residue" evidence="8">
    <location>
        <position position="1"/>
    </location>
</feature>
<dbReference type="InterPro" id="IPR002401">
    <property type="entry name" value="Cyt_P450_E_grp-I"/>
</dbReference>
<keyword evidence="7" id="KW-1133">Transmembrane helix</keyword>
<evidence type="ECO:0000256" key="3">
    <source>
        <dbReference type="ARBA" id="ARBA00022723"/>
    </source>
</evidence>
<gene>
    <name evidence="8" type="ORF">GMARGA_LOCUS30937</name>
</gene>
<evidence type="ECO:0000256" key="4">
    <source>
        <dbReference type="ARBA" id="ARBA00023002"/>
    </source>
</evidence>
<keyword evidence="5" id="KW-0408">Iron</keyword>
<evidence type="ECO:0000256" key="6">
    <source>
        <dbReference type="ARBA" id="ARBA00023033"/>
    </source>
</evidence>
<evidence type="ECO:0000313" key="8">
    <source>
        <dbReference type="EMBL" id="CAG8832168.1"/>
    </source>
</evidence>
<dbReference type="EMBL" id="CAJVQB010044846">
    <property type="protein sequence ID" value="CAG8832168.1"/>
    <property type="molecule type" value="Genomic_DNA"/>
</dbReference>
<organism evidence="8 9">
    <name type="scientific">Gigaspora margarita</name>
    <dbReference type="NCBI Taxonomy" id="4874"/>
    <lineage>
        <taxon>Eukaryota</taxon>
        <taxon>Fungi</taxon>
        <taxon>Fungi incertae sedis</taxon>
        <taxon>Mucoromycota</taxon>
        <taxon>Glomeromycotina</taxon>
        <taxon>Glomeromycetes</taxon>
        <taxon>Diversisporales</taxon>
        <taxon>Gigasporaceae</taxon>
        <taxon>Gigaspora</taxon>
    </lineage>
</organism>
<proteinExistence type="inferred from homology"/>
<evidence type="ECO:0000256" key="5">
    <source>
        <dbReference type="ARBA" id="ARBA00023004"/>
    </source>
</evidence>
<dbReference type="PANTHER" id="PTHR24291:SF50">
    <property type="entry name" value="BIFUNCTIONAL ALBAFLAVENONE MONOOXYGENASE_TERPENE SYNTHASE"/>
    <property type="match status" value="1"/>
</dbReference>
<name>A0ABN7WH09_GIGMA</name>
<keyword evidence="2" id="KW-0349">Heme</keyword>
<dbReference type="InterPro" id="IPR001128">
    <property type="entry name" value="Cyt_P450"/>
</dbReference>
<dbReference type="Proteomes" id="UP000789901">
    <property type="component" value="Unassembled WGS sequence"/>
</dbReference>
<comment type="similarity">
    <text evidence="1">Belongs to the cytochrome P450 family.</text>
</comment>
<keyword evidence="4" id="KW-0560">Oxidoreductase</keyword>
<dbReference type="PANTHER" id="PTHR24291">
    <property type="entry name" value="CYTOCHROME P450 FAMILY 4"/>
    <property type="match status" value="1"/>
</dbReference>
<sequence>SSVTQNILIKYISHITAYDEVGISNGIVFNNIIHKWKRSRQFVTKVLMSKKYHIGFINSVQKIFKELEKQWDENNIVTLDFSKWVFCYKTKITIETVIGQSLYNLPFDSISKAASEHIAMFAFLAFVPNCISNIVMLLGFNTMKKNFIFLNGTTSNIIKKRRNEIKNGSPTAFNLLDLLLIANSLNDSEYIEGERPMDDDEIENNLSDIIAASIETTANTLCFLIYNVSKNPLILEKICAEILKIFGSNKNSMITYEDLEKCQYIDALIKETIRHTNPIPYNIRILDGDESIDKSHWESGTWFWIDHHRIMNNPNYWKEPNKFNPDRFLSEEHG</sequence>
<evidence type="ECO:0000256" key="2">
    <source>
        <dbReference type="ARBA" id="ARBA00022617"/>
    </source>
</evidence>
<evidence type="ECO:0000256" key="1">
    <source>
        <dbReference type="ARBA" id="ARBA00010617"/>
    </source>
</evidence>
<dbReference type="InterPro" id="IPR036396">
    <property type="entry name" value="Cyt_P450_sf"/>
</dbReference>
<comment type="caution">
    <text evidence="8">The sequence shown here is derived from an EMBL/GenBank/DDBJ whole genome shotgun (WGS) entry which is preliminary data.</text>
</comment>
<dbReference type="PRINTS" id="PR00463">
    <property type="entry name" value="EP450I"/>
</dbReference>
<dbReference type="Gene3D" id="1.10.630.10">
    <property type="entry name" value="Cytochrome P450"/>
    <property type="match status" value="1"/>
</dbReference>
<dbReference type="Pfam" id="PF00067">
    <property type="entry name" value="p450"/>
    <property type="match status" value="1"/>
</dbReference>
<evidence type="ECO:0000256" key="7">
    <source>
        <dbReference type="SAM" id="Phobius"/>
    </source>
</evidence>
<keyword evidence="9" id="KW-1185">Reference proteome</keyword>
<keyword evidence="6" id="KW-0503">Monooxygenase</keyword>
<protein>
    <submittedName>
        <fullName evidence="8">21236_t:CDS:1</fullName>
    </submittedName>
</protein>
<evidence type="ECO:0000313" key="9">
    <source>
        <dbReference type="Proteomes" id="UP000789901"/>
    </source>
</evidence>
<reference evidence="8 9" key="1">
    <citation type="submission" date="2021-06" db="EMBL/GenBank/DDBJ databases">
        <authorList>
            <person name="Kallberg Y."/>
            <person name="Tangrot J."/>
            <person name="Rosling A."/>
        </authorList>
    </citation>
    <scope>NUCLEOTIDE SEQUENCE [LARGE SCALE GENOMIC DNA]</scope>
    <source>
        <strain evidence="8 9">120-4 pot B 10/14</strain>
    </source>
</reference>
<keyword evidence="3" id="KW-0479">Metal-binding</keyword>
<dbReference type="InterPro" id="IPR050196">
    <property type="entry name" value="Cytochrome_P450_Monoox"/>
</dbReference>
<dbReference type="SUPFAM" id="SSF48264">
    <property type="entry name" value="Cytochrome P450"/>
    <property type="match status" value="1"/>
</dbReference>
<keyword evidence="7" id="KW-0472">Membrane</keyword>